<dbReference type="Gene3D" id="3.40.50.720">
    <property type="entry name" value="NAD(P)-binding Rossmann-like Domain"/>
    <property type="match status" value="1"/>
</dbReference>
<proteinExistence type="predicted"/>
<comment type="caution">
    <text evidence="3">The sequence shown here is derived from an EMBL/GenBank/DDBJ whole genome shotgun (WGS) entry which is preliminary data.</text>
</comment>
<organism evidence="3 4">
    <name type="scientific">Bacillus salitolerans</name>
    <dbReference type="NCBI Taxonomy" id="1437434"/>
    <lineage>
        <taxon>Bacteria</taxon>
        <taxon>Bacillati</taxon>
        <taxon>Bacillota</taxon>
        <taxon>Bacilli</taxon>
        <taxon>Bacillales</taxon>
        <taxon>Bacillaceae</taxon>
        <taxon>Bacillus</taxon>
    </lineage>
</organism>
<dbReference type="RefSeq" id="WP_377928027.1">
    <property type="nucleotide sequence ID" value="NZ_JBHUEM010000011.1"/>
</dbReference>
<keyword evidence="1" id="KW-0520">NAD</keyword>
<dbReference type="Proteomes" id="UP001597214">
    <property type="component" value="Unassembled WGS sequence"/>
</dbReference>
<evidence type="ECO:0000256" key="1">
    <source>
        <dbReference type="ARBA" id="ARBA00023027"/>
    </source>
</evidence>
<reference evidence="4" key="1">
    <citation type="journal article" date="2019" name="Int. J. Syst. Evol. Microbiol.">
        <title>The Global Catalogue of Microorganisms (GCM) 10K type strain sequencing project: providing services to taxonomists for standard genome sequencing and annotation.</title>
        <authorList>
            <consortium name="The Broad Institute Genomics Platform"/>
            <consortium name="The Broad Institute Genome Sequencing Center for Infectious Disease"/>
            <person name="Wu L."/>
            <person name="Ma J."/>
        </authorList>
    </citation>
    <scope>NUCLEOTIDE SEQUENCE [LARGE SCALE GENOMIC DNA]</scope>
    <source>
        <strain evidence="4">CCUG 49339</strain>
    </source>
</reference>
<dbReference type="Gene3D" id="3.90.25.10">
    <property type="entry name" value="UDP-galactose 4-epimerase, domain 1"/>
    <property type="match status" value="1"/>
</dbReference>
<evidence type="ECO:0000313" key="4">
    <source>
        <dbReference type="Proteomes" id="UP001597214"/>
    </source>
</evidence>
<keyword evidence="4" id="KW-1185">Reference proteome</keyword>
<dbReference type="PANTHER" id="PTHR43574">
    <property type="entry name" value="EPIMERASE-RELATED"/>
    <property type="match status" value="1"/>
</dbReference>
<sequence>MYILVTGTAGFIGMHLSQKLLSLGYMVIGIDNLNEYYDITLKRNRLGILMENPNFHFENIDITDIDSVKKLFESFPFNKVIHLAAQAGVRYSIENPFAYLDSNVHGFLTILEACKDYKVSHLLYASSSSVYGNNKNKLSETEDANSPVSLYATTKRSNELMAYTYNHLYNIRTTGMRFFTVYGPWGRPDMAYYKFTKSIIEGLPIQLYNYGNLKRDFTYIDDIIKGIMLLFLHEQDINNKQPNEVYNIGNSRPYSLNYFINTLENVIGKRADRIELPMQLGDVVETYADISKIRDATGYKPKIELEVGLTNFVRWYVDYHKEK</sequence>
<dbReference type="InterPro" id="IPR001509">
    <property type="entry name" value="Epimerase_deHydtase"/>
</dbReference>
<dbReference type="SUPFAM" id="SSF51735">
    <property type="entry name" value="NAD(P)-binding Rossmann-fold domains"/>
    <property type="match status" value="1"/>
</dbReference>
<name>A0ABW4LNQ2_9BACI</name>
<dbReference type="EMBL" id="JBHUEM010000011">
    <property type="protein sequence ID" value="MFD1736790.1"/>
    <property type="molecule type" value="Genomic_DNA"/>
</dbReference>
<protein>
    <submittedName>
        <fullName evidence="3">NAD-dependent epimerase/dehydratase family protein</fullName>
    </submittedName>
</protein>
<feature type="domain" description="NAD-dependent epimerase/dehydratase" evidence="2">
    <location>
        <begin position="3"/>
        <end position="249"/>
    </location>
</feature>
<accession>A0ABW4LNQ2</accession>
<dbReference type="InterPro" id="IPR036291">
    <property type="entry name" value="NAD(P)-bd_dom_sf"/>
</dbReference>
<evidence type="ECO:0000259" key="2">
    <source>
        <dbReference type="Pfam" id="PF01370"/>
    </source>
</evidence>
<gene>
    <name evidence="3" type="ORF">ACFSCX_09440</name>
</gene>
<evidence type="ECO:0000313" key="3">
    <source>
        <dbReference type="EMBL" id="MFD1736790.1"/>
    </source>
</evidence>
<dbReference type="PRINTS" id="PR01713">
    <property type="entry name" value="NUCEPIMERASE"/>
</dbReference>
<dbReference type="Pfam" id="PF01370">
    <property type="entry name" value="Epimerase"/>
    <property type="match status" value="1"/>
</dbReference>